<gene>
    <name evidence="3" type="ORF">SAMN05877831_10349</name>
</gene>
<dbReference type="Pfam" id="PF07883">
    <property type="entry name" value="Cupin_2"/>
    <property type="match status" value="1"/>
</dbReference>
<accession>A0A285S4H8</accession>
<dbReference type="Gene3D" id="2.60.120.10">
    <property type="entry name" value="Jelly Rolls"/>
    <property type="match status" value="1"/>
</dbReference>
<proteinExistence type="predicted"/>
<reference evidence="4" key="1">
    <citation type="submission" date="2017-08" db="EMBL/GenBank/DDBJ databases">
        <authorList>
            <person name="Varghese N."/>
            <person name="Submissions S."/>
        </authorList>
    </citation>
    <scope>NUCLEOTIDE SEQUENCE [LARGE SCALE GENOMIC DNA]</scope>
    <source>
        <strain evidence="4">JA276</strain>
    </source>
</reference>
<dbReference type="PANTHER" id="PTHR35848:SF9">
    <property type="entry name" value="SLL1358 PROTEIN"/>
    <property type="match status" value="1"/>
</dbReference>
<keyword evidence="4" id="KW-1185">Reference proteome</keyword>
<dbReference type="InterPro" id="IPR014710">
    <property type="entry name" value="RmlC-like_jellyroll"/>
</dbReference>
<evidence type="ECO:0000259" key="2">
    <source>
        <dbReference type="Pfam" id="PF07883"/>
    </source>
</evidence>
<dbReference type="InterPro" id="IPR051610">
    <property type="entry name" value="GPI/OXD"/>
</dbReference>
<dbReference type="RefSeq" id="WP_097069273.1">
    <property type="nucleotide sequence ID" value="NZ_OBMT01000003.1"/>
</dbReference>
<evidence type="ECO:0000256" key="1">
    <source>
        <dbReference type="ARBA" id="ARBA00022723"/>
    </source>
</evidence>
<dbReference type="GO" id="GO:0046872">
    <property type="term" value="F:metal ion binding"/>
    <property type="evidence" value="ECO:0007669"/>
    <property type="project" value="UniProtKB-KW"/>
</dbReference>
<dbReference type="AlphaFoldDB" id="A0A285S4H8"/>
<dbReference type="CDD" id="cd02224">
    <property type="entry name" value="cupin_SPO2919-like"/>
    <property type="match status" value="1"/>
</dbReference>
<dbReference type="OrthoDB" id="5290459at2"/>
<dbReference type="Proteomes" id="UP000219111">
    <property type="component" value="Unassembled WGS sequence"/>
</dbReference>
<dbReference type="InterPro" id="IPR013096">
    <property type="entry name" value="Cupin_2"/>
</dbReference>
<dbReference type="EMBL" id="OBMT01000003">
    <property type="protein sequence ID" value="SOC01978.1"/>
    <property type="molecule type" value="Genomic_DNA"/>
</dbReference>
<keyword evidence="1" id="KW-0479">Metal-binding</keyword>
<evidence type="ECO:0000313" key="4">
    <source>
        <dbReference type="Proteomes" id="UP000219111"/>
    </source>
</evidence>
<protein>
    <submittedName>
        <fullName evidence="3">Uncharacterized cupin superfamily protein</fullName>
    </submittedName>
</protein>
<sequence>MPKLDLSAAPVKTGSIYPAPYAEMMAGRSSRRLGDLAGLTQFGVNIVTLEPGAVASLRHWHLNEDEFALVLEGELILVEDAGEEAMRPGDCAAWKAGVANGHRFVNRSDAPARFLVVGSKAETEVATYSDVDMQIHIAGGKARFTYQDGSDWAGPREIAPKGESK</sequence>
<organism evidence="3 4">
    <name type="scientific">Rhodobacter maris</name>
    <dbReference type="NCBI Taxonomy" id="446682"/>
    <lineage>
        <taxon>Bacteria</taxon>
        <taxon>Pseudomonadati</taxon>
        <taxon>Pseudomonadota</taxon>
        <taxon>Alphaproteobacteria</taxon>
        <taxon>Rhodobacterales</taxon>
        <taxon>Rhodobacter group</taxon>
        <taxon>Rhodobacter</taxon>
    </lineage>
</organism>
<dbReference type="PANTHER" id="PTHR35848">
    <property type="entry name" value="OXALATE-BINDING PROTEIN"/>
    <property type="match status" value="1"/>
</dbReference>
<dbReference type="InterPro" id="IPR011051">
    <property type="entry name" value="RmlC_Cupin_sf"/>
</dbReference>
<feature type="domain" description="Cupin type-2" evidence="2">
    <location>
        <begin position="46"/>
        <end position="117"/>
    </location>
</feature>
<evidence type="ECO:0000313" key="3">
    <source>
        <dbReference type="EMBL" id="SOC01978.1"/>
    </source>
</evidence>
<name>A0A285S4H8_9RHOB</name>
<dbReference type="SUPFAM" id="SSF51182">
    <property type="entry name" value="RmlC-like cupins"/>
    <property type="match status" value="1"/>
</dbReference>